<gene>
    <name evidence="7" type="ORF">JOC58_000242</name>
</gene>
<evidence type="ECO:0000259" key="6">
    <source>
        <dbReference type="SMART" id="SM00062"/>
    </source>
</evidence>
<reference evidence="7 8" key="1">
    <citation type="submission" date="2023-07" db="EMBL/GenBank/DDBJ databases">
        <title>Genomic Encyclopedia of Type Strains, Phase IV (KMG-IV): sequencing the most valuable type-strain genomes for metagenomic binning, comparative biology and taxonomic classification.</title>
        <authorList>
            <person name="Goeker M."/>
        </authorList>
    </citation>
    <scope>NUCLEOTIDE SEQUENCE [LARGE SCALE GENOMIC DNA]</scope>
    <source>
        <strain evidence="7 8">DSM 22170</strain>
    </source>
</reference>
<evidence type="ECO:0000256" key="3">
    <source>
        <dbReference type="ARBA" id="ARBA00022448"/>
    </source>
</evidence>
<dbReference type="InterPro" id="IPR015168">
    <property type="entry name" value="SsuA/THI5"/>
</dbReference>
<dbReference type="Proteomes" id="UP001185028">
    <property type="component" value="Unassembled WGS sequence"/>
</dbReference>
<dbReference type="SUPFAM" id="SSF53850">
    <property type="entry name" value="Periplasmic binding protein-like II"/>
    <property type="match status" value="1"/>
</dbReference>
<comment type="similarity">
    <text evidence="2">Belongs to the bacterial solute-binding protein SsuA/TauA family.</text>
</comment>
<feature type="signal peptide" evidence="5">
    <location>
        <begin position="1"/>
        <end position="22"/>
    </location>
</feature>
<dbReference type="EMBL" id="JAVDQH010000001">
    <property type="protein sequence ID" value="MDR6242358.1"/>
    <property type="molecule type" value="Genomic_DNA"/>
</dbReference>
<dbReference type="Pfam" id="PF09084">
    <property type="entry name" value="NMT1"/>
    <property type="match status" value="1"/>
</dbReference>
<evidence type="ECO:0000256" key="1">
    <source>
        <dbReference type="ARBA" id="ARBA00004418"/>
    </source>
</evidence>
<evidence type="ECO:0000256" key="4">
    <source>
        <dbReference type="ARBA" id="ARBA00022729"/>
    </source>
</evidence>
<dbReference type="PROSITE" id="PS51257">
    <property type="entry name" value="PROKAR_LIPOPROTEIN"/>
    <property type="match status" value="1"/>
</dbReference>
<name>A0ABU1ISY3_9BACL</name>
<evidence type="ECO:0000313" key="8">
    <source>
        <dbReference type="Proteomes" id="UP001185028"/>
    </source>
</evidence>
<dbReference type="SMART" id="SM00062">
    <property type="entry name" value="PBPb"/>
    <property type="match status" value="1"/>
</dbReference>
<dbReference type="NCBIfam" id="TIGR01728">
    <property type="entry name" value="SsuA_fam"/>
    <property type="match status" value="1"/>
</dbReference>
<comment type="subcellular location">
    <subcellularLocation>
        <location evidence="1">Periplasm</location>
    </subcellularLocation>
</comment>
<feature type="domain" description="Solute-binding protein family 3/N-terminal" evidence="6">
    <location>
        <begin position="46"/>
        <end position="262"/>
    </location>
</feature>
<dbReference type="InterPro" id="IPR010067">
    <property type="entry name" value="ABC_SsuA_sub-bd"/>
</dbReference>
<dbReference type="RefSeq" id="WP_188774821.1">
    <property type="nucleotide sequence ID" value="NZ_BMMB01000003.1"/>
</dbReference>
<keyword evidence="8" id="KW-1185">Reference proteome</keyword>
<dbReference type="CDD" id="cd13558">
    <property type="entry name" value="PBP2_SsuA_like_2"/>
    <property type="match status" value="1"/>
</dbReference>
<proteinExistence type="inferred from homology"/>
<evidence type="ECO:0000256" key="2">
    <source>
        <dbReference type="ARBA" id="ARBA00010742"/>
    </source>
</evidence>
<protein>
    <submittedName>
        <fullName evidence="7">Sulfonate transport system substrate-binding protein</fullName>
    </submittedName>
</protein>
<evidence type="ECO:0000256" key="5">
    <source>
        <dbReference type="SAM" id="SignalP"/>
    </source>
</evidence>
<dbReference type="Gene3D" id="3.40.190.10">
    <property type="entry name" value="Periplasmic binding protein-like II"/>
    <property type="match status" value="2"/>
</dbReference>
<dbReference type="PANTHER" id="PTHR30024">
    <property type="entry name" value="ALIPHATIC SULFONATES-BINDING PROTEIN-RELATED"/>
    <property type="match status" value="1"/>
</dbReference>
<dbReference type="InterPro" id="IPR001638">
    <property type="entry name" value="Solute-binding_3/MltF_N"/>
</dbReference>
<feature type="chain" id="PRO_5045528222" evidence="5">
    <location>
        <begin position="23"/>
        <end position="346"/>
    </location>
</feature>
<keyword evidence="3" id="KW-0813">Transport</keyword>
<dbReference type="PANTHER" id="PTHR30024:SF48">
    <property type="entry name" value="ABC TRANSPORTER SUBSTRATE-BINDING PROTEIN"/>
    <property type="match status" value="1"/>
</dbReference>
<evidence type="ECO:0000313" key="7">
    <source>
        <dbReference type="EMBL" id="MDR6242358.1"/>
    </source>
</evidence>
<organism evidence="7 8">
    <name type="scientific">Paenibacillus hunanensis</name>
    <dbReference type="NCBI Taxonomy" id="539262"/>
    <lineage>
        <taxon>Bacteria</taxon>
        <taxon>Bacillati</taxon>
        <taxon>Bacillota</taxon>
        <taxon>Bacilli</taxon>
        <taxon>Bacillales</taxon>
        <taxon>Paenibacillaceae</taxon>
        <taxon>Paenibacillus</taxon>
    </lineage>
</organism>
<sequence>MKQRIYKPLLATILGALLIVMAGCSQQGTGASADAAAAQGGEGAVVIKVGQTGWGNLEQGLKAAGLDNTPYKIDYSVFQGGNLILEAMAANQVDFGVTSEIPPIFASQAANGGNFKVVAVQEGNTLNQEVVVPKDSPIHTAADLKGKKVAFVKNTTAHYFLLKILQNAGLTWQDIQPVELSTADGLSALISGKVDALASYGNAIISAHQNGATTLASAKDILSGHFLVAVSDPALADSAKKKAITDYLARINQFYDWTRSHPEEWAKITAAATHQPEEQALTTLKEGEAQRPSKVVAISDAAIASEQDVADTFTDAGVLSSKVDVSKFWSDTLSKQLPASDKTKSK</sequence>
<keyword evidence="4 5" id="KW-0732">Signal</keyword>
<accession>A0ABU1ISY3</accession>
<comment type="caution">
    <text evidence="7">The sequence shown here is derived from an EMBL/GenBank/DDBJ whole genome shotgun (WGS) entry which is preliminary data.</text>
</comment>